<reference evidence="4" key="1">
    <citation type="submission" date="2020-10" db="EMBL/GenBank/DDBJ databases">
        <authorList>
            <person name="Kadnikov V."/>
            <person name="Beletsky A.V."/>
            <person name="Mardanov A.V."/>
            <person name="Karnachuk O.V."/>
            <person name="Ravin N.V."/>
        </authorList>
    </citation>
    <scope>NUCLEOTIDE SEQUENCE</scope>
    <source>
        <strain evidence="4">Bu02</strain>
    </source>
</reference>
<dbReference type="AlphaFoldDB" id="A0AAT9LCY4"/>
<dbReference type="InterPro" id="IPR002586">
    <property type="entry name" value="CobQ/CobB/MinD/ParA_Nub-bd_dom"/>
</dbReference>
<dbReference type="PANTHER" id="PTHR43384">
    <property type="entry name" value="SEPTUM SITE-DETERMINING PROTEIN MIND HOMOLOG, CHLOROPLASTIC-RELATED"/>
    <property type="match status" value="1"/>
</dbReference>
<keyword evidence="2" id="KW-0067">ATP-binding</keyword>
<protein>
    <submittedName>
        <fullName evidence="4">P-loop NTPase</fullName>
    </submittedName>
</protein>
<dbReference type="GO" id="GO:0005524">
    <property type="term" value="F:ATP binding"/>
    <property type="evidence" value="ECO:0007669"/>
    <property type="project" value="UniProtKB-KW"/>
</dbReference>
<evidence type="ECO:0000313" key="4">
    <source>
        <dbReference type="EMBL" id="QUL98383.1"/>
    </source>
</evidence>
<evidence type="ECO:0000259" key="3">
    <source>
        <dbReference type="Pfam" id="PF01656"/>
    </source>
</evidence>
<feature type="domain" description="CobQ/CobB/MinD/ParA nucleotide binding" evidence="3">
    <location>
        <begin position="110"/>
        <end position="322"/>
    </location>
</feature>
<proteinExistence type="predicted"/>
<dbReference type="GO" id="GO:0051782">
    <property type="term" value="P:negative regulation of cell division"/>
    <property type="evidence" value="ECO:0007669"/>
    <property type="project" value="TreeGrafter"/>
</dbReference>
<organism evidence="4">
    <name type="scientific">Candidatus Fermentithermobacillus carboniphilus</name>
    <dbReference type="NCBI Taxonomy" id="3085328"/>
    <lineage>
        <taxon>Bacteria</taxon>
        <taxon>Bacillati</taxon>
        <taxon>Bacillota</taxon>
        <taxon>Candidatus Fermentithermobacillia</taxon>
        <taxon>Candidatus Fermentithermobacillales</taxon>
        <taxon>Candidatus Fermentithermobacillaceae</taxon>
        <taxon>Candidatus Fermentithermobacillus</taxon>
    </lineage>
</organism>
<dbReference type="GO" id="GO:0016887">
    <property type="term" value="F:ATP hydrolysis activity"/>
    <property type="evidence" value="ECO:0007669"/>
    <property type="project" value="TreeGrafter"/>
</dbReference>
<dbReference type="Pfam" id="PF01656">
    <property type="entry name" value="CbiA"/>
    <property type="match status" value="1"/>
</dbReference>
<dbReference type="InterPro" id="IPR027417">
    <property type="entry name" value="P-loop_NTPase"/>
</dbReference>
<dbReference type="KEGG" id="fcz:IMF26_10260"/>
<sequence>MTERPTILLAGDACEKLVKARWPEARVVGTLRDLALVEYFVSDLRVDAVVVDPRLATKGETFDQWLNRFRSAFPGIEVVVAQSKGQEPAFSLEKEGGATAPKFLTSQTVIVWSPKGGVGKTFLATNLACAAAISTKGKTGLIDLDLYSPDVSVHLDLLDGPTITDLLPVISDLRPDGLDKYAQRHGPSGLNVICGPRRPELSELVTVDHIKKVLSLAEKRWGLVFVDTPPDITSEVVGECVEQASKIVLVTGQDPPALRQCKVAMEIFHKLGIKQDSVMVVLNRASKESPIHQEKVEEFLGVELAGVVPEDRKTVERSVFEGKPVALYAKTEISDAIWEVASRITPAVHWTKDHKKQSRLRRGLFW</sequence>
<name>A0AAT9LCY4_9FIRM</name>
<dbReference type="EMBL" id="CP062796">
    <property type="protein sequence ID" value="QUL98383.1"/>
    <property type="molecule type" value="Genomic_DNA"/>
</dbReference>
<dbReference type="SUPFAM" id="SSF52540">
    <property type="entry name" value="P-loop containing nucleoside triphosphate hydrolases"/>
    <property type="match status" value="1"/>
</dbReference>
<dbReference type="GO" id="GO:0005829">
    <property type="term" value="C:cytosol"/>
    <property type="evidence" value="ECO:0007669"/>
    <property type="project" value="TreeGrafter"/>
</dbReference>
<dbReference type="Gene3D" id="3.40.50.300">
    <property type="entry name" value="P-loop containing nucleotide triphosphate hydrolases"/>
    <property type="match status" value="1"/>
</dbReference>
<accession>A0AAT9LCY4</accession>
<gene>
    <name evidence="4" type="ORF">IMF26_10260</name>
</gene>
<keyword evidence="1" id="KW-0547">Nucleotide-binding</keyword>
<evidence type="ECO:0000256" key="2">
    <source>
        <dbReference type="ARBA" id="ARBA00022840"/>
    </source>
</evidence>
<reference evidence="4" key="2">
    <citation type="journal article" date="2023" name="Biology">
        <title>Prokaryotic Life Associated with Coal-Fire Gas Vents Revealed by Metagenomics.</title>
        <authorList>
            <person name="Kadnikov V.V."/>
            <person name="Mardanov A.V."/>
            <person name="Beletsky A.V."/>
            <person name="Karnachuk O.V."/>
            <person name="Ravin N.V."/>
        </authorList>
    </citation>
    <scope>NUCLEOTIDE SEQUENCE</scope>
    <source>
        <strain evidence="4">Bu02</strain>
    </source>
</reference>
<dbReference type="GO" id="GO:0009898">
    <property type="term" value="C:cytoplasmic side of plasma membrane"/>
    <property type="evidence" value="ECO:0007669"/>
    <property type="project" value="TreeGrafter"/>
</dbReference>
<dbReference type="PANTHER" id="PTHR43384:SF6">
    <property type="entry name" value="SEPTUM SITE-DETERMINING PROTEIN MIND HOMOLOG, CHLOROPLASTIC"/>
    <property type="match status" value="1"/>
</dbReference>
<evidence type="ECO:0000256" key="1">
    <source>
        <dbReference type="ARBA" id="ARBA00022741"/>
    </source>
</evidence>
<dbReference type="InterPro" id="IPR050625">
    <property type="entry name" value="ParA/MinD_ATPase"/>
</dbReference>